<gene>
    <name evidence="1" type="ORF">TIFTF001_054051</name>
</gene>
<reference evidence="1" key="1">
    <citation type="submission" date="2023-07" db="EMBL/GenBank/DDBJ databases">
        <title>draft genome sequence of fig (Ficus carica).</title>
        <authorList>
            <person name="Takahashi T."/>
            <person name="Nishimura K."/>
        </authorList>
    </citation>
    <scope>NUCLEOTIDE SEQUENCE</scope>
</reference>
<sequence>MVSVADRYRSKAGVSCEGRGLVQETHAGTGFTTRIQVLGALHRPSIWPVLARTGESEHGRRIGQQSFRRGVPLCHVSLVSRAVGATCTPPRAGRQSDTSNFEISNFELEWGVGGKSNRRLENRTRVLRPTLAPINSEGYSALSTIAYEDSSFYRELPKTAEDYQAKDLEDQCRQLPRR</sequence>
<evidence type="ECO:0000313" key="1">
    <source>
        <dbReference type="EMBL" id="GMN71182.1"/>
    </source>
</evidence>
<name>A0AA88JGA1_FICCA</name>
<proteinExistence type="predicted"/>
<keyword evidence="2" id="KW-1185">Reference proteome</keyword>
<evidence type="ECO:0000313" key="2">
    <source>
        <dbReference type="Proteomes" id="UP001187192"/>
    </source>
</evidence>
<dbReference type="Proteomes" id="UP001187192">
    <property type="component" value="Unassembled WGS sequence"/>
</dbReference>
<dbReference type="EMBL" id="BTGU01013860">
    <property type="protein sequence ID" value="GMN71182.1"/>
    <property type="molecule type" value="Genomic_DNA"/>
</dbReference>
<accession>A0AA88JGA1</accession>
<dbReference type="AlphaFoldDB" id="A0AA88JGA1"/>
<protein>
    <submittedName>
        <fullName evidence="1">Uncharacterized protein</fullName>
    </submittedName>
</protein>
<organism evidence="1 2">
    <name type="scientific">Ficus carica</name>
    <name type="common">Common fig</name>
    <dbReference type="NCBI Taxonomy" id="3494"/>
    <lineage>
        <taxon>Eukaryota</taxon>
        <taxon>Viridiplantae</taxon>
        <taxon>Streptophyta</taxon>
        <taxon>Embryophyta</taxon>
        <taxon>Tracheophyta</taxon>
        <taxon>Spermatophyta</taxon>
        <taxon>Magnoliopsida</taxon>
        <taxon>eudicotyledons</taxon>
        <taxon>Gunneridae</taxon>
        <taxon>Pentapetalae</taxon>
        <taxon>rosids</taxon>
        <taxon>fabids</taxon>
        <taxon>Rosales</taxon>
        <taxon>Moraceae</taxon>
        <taxon>Ficeae</taxon>
        <taxon>Ficus</taxon>
    </lineage>
</organism>
<comment type="caution">
    <text evidence="1">The sequence shown here is derived from an EMBL/GenBank/DDBJ whole genome shotgun (WGS) entry which is preliminary data.</text>
</comment>